<dbReference type="EMBL" id="BAABDQ010000009">
    <property type="protein sequence ID" value="GAA3559635.1"/>
    <property type="molecule type" value="Genomic_DNA"/>
</dbReference>
<evidence type="ECO:0000313" key="1">
    <source>
        <dbReference type="EMBL" id="GAA3559635.1"/>
    </source>
</evidence>
<evidence type="ECO:0000313" key="2">
    <source>
        <dbReference type="Proteomes" id="UP001500630"/>
    </source>
</evidence>
<comment type="caution">
    <text evidence="1">The sequence shown here is derived from an EMBL/GenBank/DDBJ whole genome shotgun (WGS) entry which is preliminary data.</text>
</comment>
<gene>
    <name evidence="1" type="ORF">GCM10022419_045290</name>
</gene>
<sequence>MKMYDPCEECDGFGVLLLTRYDVLGQATQNEIVCNACAGTGVGGQ</sequence>
<reference evidence="2" key="1">
    <citation type="journal article" date="2019" name="Int. J. Syst. Evol. Microbiol.">
        <title>The Global Catalogue of Microorganisms (GCM) 10K type strain sequencing project: providing services to taxonomists for standard genome sequencing and annotation.</title>
        <authorList>
            <consortium name="The Broad Institute Genomics Platform"/>
            <consortium name="The Broad Institute Genome Sequencing Center for Infectious Disease"/>
            <person name="Wu L."/>
            <person name="Ma J."/>
        </authorList>
    </citation>
    <scope>NUCLEOTIDE SEQUENCE [LARGE SCALE GENOMIC DNA]</scope>
    <source>
        <strain evidence="2">JCM 17326</strain>
    </source>
</reference>
<protein>
    <recommendedName>
        <fullName evidence="3">Molecular chaperone DnaJ</fullName>
    </recommendedName>
</protein>
<evidence type="ECO:0008006" key="3">
    <source>
        <dbReference type="Google" id="ProtNLM"/>
    </source>
</evidence>
<organism evidence="1 2">
    <name type="scientific">Nonomuraea rosea</name>
    <dbReference type="NCBI Taxonomy" id="638574"/>
    <lineage>
        <taxon>Bacteria</taxon>
        <taxon>Bacillati</taxon>
        <taxon>Actinomycetota</taxon>
        <taxon>Actinomycetes</taxon>
        <taxon>Streptosporangiales</taxon>
        <taxon>Streptosporangiaceae</taxon>
        <taxon>Nonomuraea</taxon>
    </lineage>
</organism>
<keyword evidence="2" id="KW-1185">Reference proteome</keyword>
<proteinExistence type="predicted"/>
<dbReference type="Proteomes" id="UP001500630">
    <property type="component" value="Unassembled WGS sequence"/>
</dbReference>
<accession>A0ABP6X312</accession>
<dbReference type="SUPFAM" id="SSF57938">
    <property type="entry name" value="DnaJ/Hsp40 cysteine-rich domain"/>
    <property type="match status" value="1"/>
</dbReference>
<dbReference type="RefSeq" id="WP_345564516.1">
    <property type="nucleotide sequence ID" value="NZ_BAABDQ010000009.1"/>
</dbReference>
<dbReference type="InterPro" id="IPR036410">
    <property type="entry name" value="HSP_DnaJ_Cys-rich_dom_sf"/>
</dbReference>
<name>A0ABP6X312_9ACTN</name>